<dbReference type="Proteomes" id="UP001431783">
    <property type="component" value="Unassembled WGS sequence"/>
</dbReference>
<evidence type="ECO:0000313" key="1">
    <source>
        <dbReference type="EMBL" id="KAK9878552.1"/>
    </source>
</evidence>
<dbReference type="AlphaFoldDB" id="A0AAW1UEI6"/>
<sequence>MYGERKNAEFVKRSQVAAFPGMYRHLVSWLRFILAWNGDLSVRLHARLCIYTCSMSSECIMRNYLGFFKAD</sequence>
<name>A0AAW1UEI6_9CUCU</name>
<evidence type="ECO:0000313" key="2">
    <source>
        <dbReference type="Proteomes" id="UP001431783"/>
    </source>
</evidence>
<gene>
    <name evidence="1" type="ORF">WA026_022624</name>
</gene>
<dbReference type="EMBL" id="JARQZJ010000050">
    <property type="protein sequence ID" value="KAK9878552.1"/>
    <property type="molecule type" value="Genomic_DNA"/>
</dbReference>
<reference evidence="1 2" key="1">
    <citation type="submission" date="2023-03" db="EMBL/GenBank/DDBJ databases">
        <title>Genome insight into feeding habits of ladybird beetles.</title>
        <authorList>
            <person name="Li H.-S."/>
            <person name="Huang Y.-H."/>
            <person name="Pang H."/>
        </authorList>
    </citation>
    <scope>NUCLEOTIDE SEQUENCE [LARGE SCALE GENOMIC DNA]</scope>
    <source>
        <strain evidence="1">SYSU_2023b</strain>
        <tissue evidence="1">Whole body</tissue>
    </source>
</reference>
<comment type="caution">
    <text evidence="1">The sequence shown here is derived from an EMBL/GenBank/DDBJ whole genome shotgun (WGS) entry which is preliminary data.</text>
</comment>
<organism evidence="1 2">
    <name type="scientific">Henosepilachna vigintioctopunctata</name>
    <dbReference type="NCBI Taxonomy" id="420089"/>
    <lineage>
        <taxon>Eukaryota</taxon>
        <taxon>Metazoa</taxon>
        <taxon>Ecdysozoa</taxon>
        <taxon>Arthropoda</taxon>
        <taxon>Hexapoda</taxon>
        <taxon>Insecta</taxon>
        <taxon>Pterygota</taxon>
        <taxon>Neoptera</taxon>
        <taxon>Endopterygota</taxon>
        <taxon>Coleoptera</taxon>
        <taxon>Polyphaga</taxon>
        <taxon>Cucujiformia</taxon>
        <taxon>Coccinelloidea</taxon>
        <taxon>Coccinellidae</taxon>
        <taxon>Epilachninae</taxon>
        <taxon>Epilachnini</taxon>
        <taxon>Henosepilachna</taxon>
    </lineage>
</organism>
<accession>A0AAW1UEI6</accession>
<protein>
    <submittedName>
        <fullName evidence="1">Uncharacterized protein</fullName>
    </submittedName>
</protein>
<proteinExistence type="predicted"/>
<keyword evidence="2" id="KW-1185">Reference proteome</keyword>